<feature type="transmembrane region" description="Helical" evidence="1">
    <location>
        <begin position="421"/>
        <end position="442"/>
    </location>
</feature>
<dbReference type="InterPro" id="IPR011624">
    <property type="entry name" value="Metal-dep_PHydrolase_7TM_extra"/>
</dbReference>
<dbReference type="Gene3D" id="1.10.3210.10">
    <property type="entry name" value="Hypothetical protein af1432"/>
    <property type="match status" value="1"/>
</dbReference>
<dbReference type="InterPro" id="IPR011621">
    <property type="entry name" value="Metal-dep_PHydrolase_7TM_intra"/>
</dbReference>
<dbReference type="Pfam" id="PF07697">
    <property type="entry name" value="7TMR-HDED"/>
    <property type="match status" value="1"/>
</dbReference>
<evidence type="ECO:0000313" key="3">
    <source>
        <dbReference type="EMBL" id="PWB07739.1"/>
    </source>
</evidence>
<dbReference type="RefSeq" id="WP_107035885.1">
    <property type="nucleotide sequence ID" value="NZ_CAONGC010000004.1"/>
</dbReference>
<protein>
    <submittedName>
        <fullName evidence="3">HDIG domain-containing protein</fullName>
    </submittedName>
</protein>
<dbReference type="SUPFAM" id="SSF109604">
    <property type="entry name" value="HD-domain/PDEase-like"/>
    <property type="match status" value="1"/>
</dbReference>
<name>A0A2V1IYZ6_9BACT</name>
<dbReference type="SMART" id="SM00471">
    <property type="entry name" value="HDc"/>
    <property type="match status" value="1"/>
</dbReference>
<dbReference type="GeneID" id="93425155"/>
<dbReference type="PROSITE" id="PS51831">
    <property type="entry name" value="HD"/>
    <property type="match status" value="1"/>
</dbReference>
<comment type="caution">
    <text evidence="3">The sequence shown here is derived from an EMBL/GenBank/DDBJ whole genome shotgun (WGS) entry which is preliminary data.</text>
</comment>
<evidence type="ECO:0000259" key="2">
    <source>
        <dbReference type="PROSITE" id="PS51831"/>
    </source>
</evidence>
<evidence type="ECO:0000256" key="1">
    <source>
        <dbReference type="SAM" id="Phobius"/>
    </source>
</evidence>
<keyword evidence="4" id="KW-1185">Reference proteome</keyword>
<keyword evidence="1" id="KW-0472">Membrane</keyword>
<dbReference type="PANTHER" id="PTHR36442:SF1">
    <property type="entry name" value="CYCLIC-DI-AMP PHOSPHODIESTERASE PGPH"/>
    <property type="match status" value="1"/>
</dbReference>
<keyword evidence="1" id="KW-1133">Transmembrane helix</keyword>
<dbReference type="Pfam" id="PF01966">
    <property type="entry name" value="HD"/>
    <property type="match status" value="1"/>
</dbReference>
<dbReference type="InterPro" id="IPR052722">
    <property type="entry name" value="PgpH_phosphodiesterase"/>
</dbReference>
<feature type="transmembrane region" description="Helical" evidence="1">
    <location>
        <begin position="262"/>
        <end position="285"/>
    </location>
</feature>
<proteinExistence type="predicted"/>
<sequence length="683" mass="76328">MKTNDTSDRLSQWLRWGVFAAAVFLTVYFLPRSDGRHYSYEVNRPWSYSLLTAPFDIPVYLDSVSARQLRDSLEAGFEPALKRDLNTEKNVIASFAGRLNSPDTHITLSPLERNAILAKVKGIYEKGVVETTLYEAIAAGRLPRARLIHDNVAISISTSGYLSPRRAYARLDSALQEDRHRSAISAARIAELIVPNIVVDSLETARLHDDMMQRAMAPVGVVQKGERIIDRGVIVTPRLYTLLNTYEDLLSQRGIGTDRYDYYPVMGQVLFVMLLYGALYGFMFFFRPDYYASRRTMLMTMSLLVAFTLFAFAMSRALNSGLYMMPFAIIPLVLVVFLDSRTAFYSHLTAVLLTTLVAPSTLEFVFLQFIAGVVAITSTKELSRRSQLIRTAMLIFVAYALSYTAIELIHNGTLESVSLRAIGFLGVNAVLISFAYIVIFILEKLFGFTSKVTLVELSDINNPTLRELSEECPGTFQHSMAVSNLASAAASRIGANVTLVRAGALYHDIGKIDNPAFFTENQHGVNPHDSLSAPQSARIVIGHVADGLRRAEKEKLPAVIRSFISEHHGRGKARYFYNTWCNEHPDETPDEDLFTYPGPNPRSRETSILMMADAIEAASRSLSEHTPEAISALVNRIIDGQIAEGLHDDSPLSFRDVNIIKETFASRLRTMYHSRISYPELVK</sequence>
<keyword evidence="1" id="KW-0812">Transmembrane</keyword>
<dbReference type="InterPro" id="IPR006675">
    <property type="entry name" value="HDIG_dom"/>
</dbReference>
<dbReference type="CDD" id="cd00077">
    <property type="entry name" value="HDc"/>
    <property type="match status" value="1"/>
</dbReference>
<dbReference type="Proteomes" id="UP000244925">
    <property type="component" value="Unassembled WGS sequence"/>
</dbReference>
<evidence type="ECO:0000313" key="4">
    <source>
        <dbReference type="Proteomes" id="UP000244925"/>
    </source>
</evidence>
<feature type="transmembrane region" description="Helical" evidence="1">
    <location>
        <begin position="350"/>
        <end position="376"/>
    </location>
</feature>
<reference evidence="4" key="1">
    <citation type="submission" date="2018-02" db="EMBL/GenBank/DDBJ databases">
        <authorList>
            <person name="Clavel T."/>
            <person name="Strowig T."/>
        </authorList>
    </citation>
    <scope>NUCLEOTIDE SEQUENCE [LARGE SCALE GENOMIC DNA]</scope>
    <source>
        <strain evidence="4">DSM 100764</strain>
    </source>
</reference>
<accession>A0A2V1IYZ6</accession>
<dbReference type="AlphaFoldDB" id="A0A2V1IYZ6"/>
<feature type="transmembrane region" description="Helical" evidence="1">
    <location>
        <begin position="321"/>
        <end position="338"/>
    </location>
</feature>
<gene>
    <name evidence="3" type="ORF">C5O25_06275</name>
</gene>
<feature type="domain" description="HD" evidence="2">
    <location>
        <begin position="475"/>
        <end position="618"/>
    </location>
</feature>
<feature type="transmembrane region" description="Helical" evidence="1">
    <location>
        <begin position="13"/>
        <end position="30"/>
    </location>
</feature>
<feature type="transmembrane region" description="Helical" evidence="1">
    <location>
        <begin position="388"/>
        <end position="409"/>
    </location>
</feature>
<organism evidence="3 4">
    <name type="scientific">Paramuribaculum intestinale</name>
    <dbReference type="NCBI Taxonomy" id="2094151"/>
    <lineage>
        <taxon>Bacteria</taxon>
        <taxon>Pseudomonadati</taxon>
        <taxon>Bacteroidota</taxon>
        <taxon>Bacteroidia</taxon>
        <taxon>Bacteroidales</taxon>
        <taxon>Muribaculaceae</taxon>
        <taxon>Paramuribaculum</taxon>
    </lineage>
</organism>
<dbReference type="Pfam" id="PF07698">
    <property type="entry name" value="7TM-7TMR_HD"/>
    <property type="match status" value="1"/>
</dbReference>
<dbReference type="EMBL" id="PUBV01000010">
    <property type="protein sequence ID" value="PWB07739.1"/>
    <property type="molecule type" value="Genomic_DNA"/>
</dbReference>
<dbReference type="InterPro" id="IPR003607">
    <property type="entry name" value="HD/PDEase_dom"/>
</dbReference>
<dbReference type="InterPro" id="IPR006674">
    <property type="entry name" value="HD_domain"/>
</dbReference>
<dbReference type="NCBIfam" id="TIGR00277">
    <property type="entry name" value="HDIG"/>
    <property type="match status" value="1"/>
</dbReference>
<feature type="transmembrane region" description="Helical" evidence="1">
    <location>
        <begin position="297"/>
        <end position="314"/>
    </location>
</feature>
<dbReference type="PANTHER" id="PTHR36442">
    <property type="entry name" value="CYCLIC-DI-AMP PHOSPHODIESTERASE PGPH"/>
    <property type="match status" value="1"/>
</dbReference>